<protein>
    <submittedName>
        <fullName evidence="1">Uncharacterized protein</fullName>
    </submittedName>
</protein>
<gene>
    <name evidence="1" type="ORF">CPT75_00460</name>
</gene>
<dbReference type="EMBL" id="NXNG01000002">
    <property type="protein sequence ID" value="PWT25888.1"/>
    <property type="molecule type" value="Genomic_DNA"/>
</dbReference>
<keyword evidence="1" id="KW-0614">Plasmid</keyword>
<evidence type="ECO:0000313" key="2">
    <source>
        <dbReference type="Proteomes" id="UP000245488"/>
    </source>
</evidence>
<dbReference type="AlphaFoldDB" id="A0A317FW73"/>
<dbReference type="Proteomes" id="UP000245488">
    <property type="component" value="Plasmid pINBov266"/>
</dbReference>
<geneLocation type="plasmid" evidence="2">
    <name>pinbov266</name>
</geneLocation>
<name>A0A317FW73_BUTFI</name>
<comment type="caution">
    <text evidence="1">The sequence shown here is derived from an EMBL/GenBank/DDBJ whole genome shotgun (WGS) entry which is preliminary data.</text>
</comment>
<reference evidence="1 2" key="1">
    <citation type="submission" date="2017-09" db="EMBL/GenBank/DDBJ databases">
        <title>High-quality draft genome sequence of Butyrivibrio fibrisolvens INBov1, isolated from cow rumen.</title>
        <authorList>
            <person name="Rodriguez Hernaez J."/>
            <person name="Rivarola M."/>
            <person name="Paniego N."/>
            <person name="Cravero S."/>
            <person name="Ceron Cucchi M."/>
            <person name="Martinez M.C."/>
        </authorList>
    </citation>
    <scope>NUCLEOTIDE SEQUENCE [LARGE SCALE GENOMIC DNA]</scope>
    <source>
        <strain evidence="1 2">INBov1</strain>
        <plasmid evidence="2">pinbov266</plasmid>
    </source>
</reference>
<accession>A0A317FW73</accession>
<sequence length="81" mass="9334">MCDTILSVEHSISAINIADMYAKYFTLKDYYTSDGANSKEYYDDLQDWNCDMGDGDSESIKDMHNDLQEFITGCNNIIREK</sequence>
<keyword evidence="2" id="KW-1185">Reference proteome</keyword>
<evidence type="ECO:0000313" key="1">
    <source>
        <dbReference type="EMBL" id="PWT25888.1"/>
    </source>
</evidence>
<organism evidence="1 2">
    <name type="scientific">Butyrivibrio fibrisolvens</name>
    <dbReference type="NCBI Taxonomy" id="831"/>
    <lineage>
        <taxon>Bacteria</taxon>
        <taxon>Bacillati</taxon>
        <taxon>Bacillota</taxon>
        <taxon>Clostridia</taxon>
        <taxon>Lachnospirales</taxon>
        <taxon>Lachnospiraceae</taxon>
        <taxon>Butyrivibrio</taxon>
    </lineage>
</organism>
<dbReference type="RefSeq" id="WP_110074424.1">
    <property type="nucleotide sequence ID" value="NZ_CM009897.1"/>
</dbReference>
<proteinExistence type="predicted"/>